<evidence type="ECO:0000313" key="3">
    <source>
        <dbReference type="Proteomes" id="UP001596241"/>
    </source>
</evidence>
<dbReference type="EMBL" id="JBHSPW010000006">
    <property type="protein sequence ID" value="MFC5894090.1"/>
    <property type="molecule type" value="Genomic_DNA"/>
</dbReference>
<feature type="region of interest" description="Disordered" evidence="1">
    <location>
        <begin position="48"/>
        <end position="83"/>
    </location>
</feature>
<feature type="compositionally biased region" description="Basic and acidic residues" evidence="1">
    <location>
        <begin position="59"/>
        <end position="83"/>
    </location>
</feature>
<keyword evidence="3" id="KW-1185">Reference proteome</keyword>
<comment type="caution">
    <text evidence="2">The sequence shown here is derived from an EMBL/GenBank/DDBJ whole genome shotgun (WGS) entry which is preliminary data.</text>
</comment>
<evidence type="ECO:0000256" key="1">
    <source>
        <dbReference type="SAM" id="MobiDB-lite"/>
    </source>
</evidence>
<protein>
    <submittedName>
        <fullName evidence="2">Uncharacterized protein</fullName>
    </submittedName>
</protein>
<organism evidence="2 3">
    <name type="scientific">Streptomyces ramulosus</name>
    <dbReference type="NCBI Taxonomy" id="47762"/>
    <lineage>
        <taxon>Bacteria</taxon>
        <taxon>Bacillati</taxon>
        <taxon>Actinomycetota</taxon>
        <taxon>Actinomycetes</taxon>
        <taxon>Kitasatosporales</taxon>
        <taxon>Streptomycetaceae</taxon>
        <taxon>Streptomyces</taxon>
    </lineage>
</organism>
<dbReference type="RefSeq" id="WP_345083484.1">
    <property type="nucleotide sequence ID" value="NZ_BAAAWG010000007.1"/>
</dbReference>
<sequence length="83" mass="9138">MSSIGFELAQEVTPGARVVKQSLEQERVRKNVRPAEEPPFRVDLNAGVVRVRRSGPAEGEPRKGAAEAEPHKGTAEREPRKPL</sequence>
<evidence type="ECO:0000313" key="2">
    <source>
        <dbReference type="EMBL" id="MFC5894090.1"/>
    </source>
</evidence>
<reference evidence="3" key="1">
    <citation type="journal article" date="2019" name="Int. J. Syst. Evol. Microbiol.">
        <title>The Global Catalogue of Microorganisms (GCM) 10K type strain sequencing project: providing services to taxonomists for standard genome sequencing and annotation.</title>
        <authorList>
            <consortium name="The Broad Institute Genomics Platform"/>
            <consortium name="The Broad Institute Genome Sequencing Center for Infectious Disease"/>
            <person name="Wu L."/>
            <person name="Ma J."/>
        </authorList>
    </citation>
    <scope>NUCLEOTIDE SEQUENCE [LARGE SCALE GENOMIC DNA]</scope>
    <source>
        <strain evidence="3">CGMCC 1.15809</strain>
    </source>
</reference>
<gene>
    <name evidence="2" type="ORF">ACFP3M_14820</name>
</gene>
<dbReference type="Proteomes" id="UP001596241">
    <property type="component" value="Unassembled WGS sequence"/>
</dbReference>
<proteinExistence type="predicted"/>
<accession>A0ABW1FIM4</accession>
<name>A0ABW1FIM4_9ACTN</name>